<protein>
    <submittedName>
        <fullName evidence="1">Acyltransferase</fullName>
    </submittedName>
</protein>
<dbReference type="Gene3D" id="2.160.10.10">
    <property type="entry name" value="Hexapeptide repeat proteins"/>
    <property type="match status" value="1"/>
</dbReference>
<dbReference type="SUPFAM" id="SSF51161">
    <property type="entry name" value="Trimeric LpxA-like enzymes"/>
    <property type="match status" value="2"/>
</dbReference>
<comment type="caution">
    <text evidence="1">The sequence shown here is derived from an EMBL/GenBank/DDBJ whole genome shotgun (WGS) entry which is preliminary data.</text>
</comment>
<reference evidence="1 2" key="1">
    <citation type="submission" date="2018-08" db="EMBL/GenBank/DDBJ databases">
        <title>A genome reference for cultivated species of the human gut microbiota.</title>
        <authorList>
            <person name="Zou Y."/>
            <person name="Xue W."/>
            <person name="Luo G."/>
        </authorList>
    </citation>
    <scope>NUCLEOTIDE SEQUENCE [LARGE SCALE GENOMIC DNA]</scope>
    <source>
        <strain evidence="1 2">AM22-1</strain>
    </source>
</reference>
<dbReference type="AlphaFoldDB" id="A0A414UFH3"/>
<dbReference type="InterPro" id="IPR001451">
    <property type="entry name" value="Hexapep"/>
</dbReference>
<dbReference type="RefSeq" id="WP_118201702.1">
    <property type="nucleotide sequence ID" value="NZ_QRIE01000092.1"/>
</dbReference>
<dbReference type="InterPro" id="IPR051159">
    <property type="entry name" value="Hexapeptide_acetyltransf"/>
</dbReference>
<evidence type="ECO:0000313" key="2">
    <source>
        <dbReference type="Proteomes" id="UP000286501"/>
    </source>
</evidence>
<name>A0A414UFH3_9BACT</name>
<dbReference type="Pfam" id="PF00132">
    <property type="entry name" value="Hexapep"/>
    <property type="match status" value="1"/>
</dbReference>
<keyword evidence="1" id="KW-0012">Acyltransferase</keyword>
<dbReference type="Proteomes" id="UP000286501">
    <property type="component" value="Unassembled WGS sequence"/>
</dbReference>
<dbReference type="EMBL" id="QRIN01000090">
    <property type="protein sequence ID" value="RHG62201.1"/>
    <property type="molecule type" value="Genomic_DNA"/>
</dbReference>
<evidence type="ECO:0000313" key="1">
    <source>
        <dbReference type="EMBL" id="RHG62201.1"/>
    </source>
</evidence>
<dbReference type="InterPro" id="IPR011004">
    <property type="entry name" value="Trimer_LpxA-like_sf"/>
</dbReference>
<dbReference type="PANTHER" id="PTHR23416:SF78">
    <property type="entry name" value="LIPOPOLYSACCHARIDE BIOSYNTHESIS O-ACETYL TRANSFERASE WBBJ-RELATED"/>
    <property type="match status" value="1"/>
</dbReference>
<dbReference type="CDD" id="cd04647">
    <property type="entry name" value="LbH_MAT_like"/>
    <property type="match status" value="1"/>
</dbReference>
<organism evidence="1 2">
    <name type="scientific">Segatella copri</name>
    <dbReference type="NCBI Taxonomy" id="165179"/>
    <lineage>
        <taxon>Bacteria</taxon>
        <taxon>Pseudomonadati</taxon>
        <taxon>Bacteroidota</taxon>
        <taxon>Bacteroidia</taxon>
        <taxon>Bacteroidales</taxon>
        <taxon>Prevotellaceae</taxon>
        <taxon>Segatella</taxon>
    </lineage>
</organism>
<accession>A0A414UFH3</accession>
<gene>
    <name evidence="1" type="ORF">DW250_14485</name>
</gene>
<sequence>MKRLFCYIGFLFSYIFTLKYYYVFKGIHKYIYTGFFKRYFASFGNDSVINPSFLMLIGPRKIHIGSNVYIGSRVQLTAWEKIGEVPYSPEILLGDNVSIGDESQITSINRIVIGTGVLTGKKVLITDNAHGQFNETDLRKKPLEREMFSKGPVIIKDNVWIGEKATILAGVTIGTGCIIGANSVVTKDIPDYCIVAGAPARIIKRISDEK</sequence>
<dbReference type="PANTHER" id="PTHR23416">
    <property type="entry name" value="SIALIC ACID SYNTHASE-RELATED"/>
    <property type="match status" value="1"/>
</dbReference>
<keyword evidence="1" id="KW-0808">Transferase</keyword>
<dbReference type="GO" id="GO:0016746">
    <property type="term" value="F:acyltransferase activity"/>
    <property type="evidence" value="ECO:0007669"/>
    <property type="project" value="UniProtKB-KW"/>
</dbReference>
<proteinExistence type="predicted"/>